<dbReference type="GO" id="GO:0048038">
    <property type="term" value="F:quinone binding"/>
    <property type="evidence" value="ECO:0007669"/>
    <property type="project" value="UniProtKB-KW"/>
</dbReference>
<comment type="subcellular location">
    <subcellularLocation>
        <location evidence="1">Endoplasmic reticulum membrane</location>
        <topology evidence="1">Multi-pass membrane protein</topology>
    </subcellularLocation>
</comment>
<feature type="transmembrane region" description="Helical" evidence="12">
    <location>
        <begin position="127"/>
        <end position="146"/>
    </location>
</feature>
<evidence type="ECO:0000256" key="2">
    <source>
        <dbReference type="ARBA" id="ARBA00006214"/>
    </source>
</evidence>
<keyword evidence="11" id="KW-0676">Redox-active center</keyword>
<evidence type="ECO:0000256" key="1">
    <source>
        <dbReference type="ARBA" id="ARBA00004477"/>
    </source>
</evidence>
<dbReference type="PANTHER" id="PTHR14519">
    <property type="entry name" value="VITAMIN K EPOXIDE REDUCTASE COMPLEX, SUBUNIT 1"/>
    <property type="match status" value="1"/>
</dbReference>
<dbReference type="PANTHER" id="PTHR14519:SF5">
    <property type="entry name" value="VITAMIN K EPOXIDE REDUCTASE COMPLEX SUBUNIT 1-LIKE PROTEIN 1"/>
    <property type="match status" value="1"/>
</dbReference>
<evidence type="ECO:0000256" key="3">
    <source>
        <dbReference type="ARBA" id="ARBA00012278"/>
    </source>
</evidence>
<protein>
    <recommendedName>
        <fullName evidence="3">vitamin-K-epoxide reductase (warfarin-sensitive)</fullName>
        <ecNumber evidence="3">1.17.4.4</ecNumber>
    </recommendedName>
</protein>
<dbReference type="GO" id="GO:0047057">
    <property type="term" value="F:vitamin-K-epoxide reductase (warfarin-sensitive) activity"/>
    <property type="evidence" value="ECO:0007669"/>
    <property type="project" value="UniProtKB-EC"/>
</dbReference>
<dbReference type="InterPro" id="IPR038354">
    <property type="entry name" value="VKOR_sf"/>
</dbReference>
<dbReference type="EMBL" id="NWUJ01000006">
    <property type="protein sequence ID" value="PFH34525.1"/>
    <property type="molecule type" value="Genomic_DNA"/>
</dbReference>
<evidence type="ECO:0000256" key="4">
    <source>
        <dbReference type="ARBA" id="ARBA00022692"/>
    </source>
</evidence>
<keyword evidence="15" id="KW-1185">Reference proteome</keyword>
<keyword evidence="10" id="KW-1015">Disulfide bond</keyword>
<evidence type="ECO:0000313" key="15">
    <source>
        <dbReference type="Proteomes" id="UP000224006"/>
    </source>
</evidence>
<organism evidence="14 15">
    <name type="scientific">Besnoitia besnoiti</name>
    <name type="common">Apicomplexan protozoan</name>
    <dbReference type="NCBI Taxonomy" id="94643"/>
    <lineage>
        <taxon>Eukaryota</taxon>
        <taxon>Sar</taxon>
        <taxon>Alveolata</taxon>
        <taxon>Apicomplexa</taxon>
        <taxon>Conoidasida</taxon>
        <taxon>Coccidia</taxon>
        <taxon>Eucoccidiorida</taxon>
        <taxon>Eimeriorina</taxon>
        <taxon>Sarcocystidae</taxon>
        <taxon>Besnoitia</taxon>
    </lineage>
</organism>
<dbReference type="RefSeq" id="XP_029218534.1">
    <property type="nucleotide sequence ID" value="XM_029364951.1"/>
</dbReference>
<name>A0A2A9M952_BESBE</name>
<dbReference type="GO" id="GO:0005789">
    <property type="term" value="C:endoplasmic reticulum membrane"/>
    <property type="evidence" value="ECO:0007669"/>
    <property type="project" value="UniProtKB-SubCell"/>
</dbReference>
<feature type="transmembrane region" description="Helical" evidence="12">
    <location>
        <begin position="101"/>
        <end position="121"/>
    </location>
</feature>
<dbReference type="EC" id="1.17.4.4" evidence="3"/>
<dbReference type="OrthoDB" id="17010at2759"/>
<dbReference type="KEGG" id="bbes:BESB_065570"/>
<evidence type="ECO:0000256" key="11">
    <source>
        <dbReference type="ARBA" id="ARBA00023284"/>
    </source>
</evidence>
<feature type="domain" description="Vitamin K epoxide reductase" evidence="13">
    <location>
        <begin position="1"/>
        <end position="149"/>
    </location>
</feature>
<keyword evidence="7 12" id="KW-1133">Transmembrane helix</keyword>
<sequence>MAYLRHTPVVAILSLAGLALSFYCIHVQQHSETKLAYKPYCDISLNMMCSKVALSPYSHLLALYGLVEPHGPMDISNGHLGVAFYTFMLTYPLGKHVCTSVYFLATVAALMFSGYLCYVMYAILSNISIISAGVAVINALLFATLVGGGRADEVTAEEIAGREHRVEEPAVPRREEKKTK</sequence>
<dbReference type="GeneID" id="40311484"/>
<accession>A0A2A9M952</accession>
<evidence type="ECO:0000256" key="9">
    <source>
        <dbReference type="ARBA" id="ARBA00023136"/>
    </source>
</evidence>
<dbReference type="Pfam" id="PF07884">
    <property type="entry name" value="VKOR"/>
    <property type="match status" value="1"/>
</dbReference>
<dbReference type="CDD" id="cd12917">
    <property type="entry name" value="VKOR_euk"/>
    <property type="match status" value="1"/>
</dbReference>
<dbReference type="GO" id="GO:0042373">
    <property type="term" value="P:vitamin K metabolic process"/>
    <property type="evidence" value="ECO:0007669"/>
    <property type="project" value="InterPro"/>
</dbReference>
<dbReference type="Proteomes" id="UP000224006">
    <property type="component" value="Chromosome VI"/>
</dbReference>
<dbReference type="Gene3D" id="1.20.1440.130">
    <property type="entry name" value="VKOR domain"/>
    <property type="match status" value="1"/>
</dbReference>
<comment type="caution">
    <text evidence="14">The sequence shown here is derived from an EMBL/GenBank/DDBJ whole genome shotgun (WGS) entry which is preliminary data.</text>
</comment>
<dbReference type="InterPro" id="IPR012932">
    <property type="entry name" value="VKOR"/>
</dbReference>
<evidence type="ECO:0000259" key="13">
    <source>
        <dbReference type="SMART" id="SM00756"/>
    </source>
</evidence>
<gene>
    <name evidence="14" type="ORF">BESB_065570</name>
</gene>
<dbReference type="AlphaFoldDB" id="A0A2A9M952"/>
<dbReference type="VEuPathDB" id="ToxoDB:BESB_065570"/>
<evidence type="ECO:0000256" key="5">
    <source>
        <dbReference type="ARBA" id="ARBA00022719"/>
    </source>
</evidence>
<reference evidence="14 15" key="1">
    <citation type="submission" date="2017-09" db="EMBL/GenBank/DDBJ databases">
        <title>Genome sequencing of Besnoitia besnoiti strain Bb-Ger1.</title>
        <authorList>
            <person name="Schares G."/>
            <person name="Venepally P."/>
            <person name="Lorenzi H.A."/>
        </authorList>
    </citation>
    <scope>NUCLEOTIDE SEQUENCE [LARGE SCALE GENOMIC DNA]</scope>
    <source>
        <strain evidence="14 15">Bb-Ger1</strain>
    </source>
</reference>
<keyword evidence="9 12" id="KW-0472">Membrane</keyword>
<proteinExistence type="inferred from homology"/>
<feature type="transmembrane region" description="Helical" evidence="12">
    <location>
        <begin position="6"/>
        <end position="25"/>
    </location>
</feature>
<comment type="similarity">
    <text evidence="2">Belongs to the VKOR family.</text>
</comment>
<evidence type="ECO:0000313" key="14">
    <source>
        <dbReference type="EMBL" id="PFH34525.1"/>
    </source>
</evidence>
<evidence type="ECO:0000256" key="12">
    <source>
        <dbReference type="SAM" id="Phobius"/>
    </source>
</evidence>
<keyword evidence="8" id="KW-0560">Oxidoreductase</keyword>
<evidence type="ECO:0000256" key="6">
    <source>
        <dbReference type="ARBA" id="ARBA00022824"/>
    </source>
</evidence>
<keyword evidence="5" id="KW-0874">Quinone</keyword>
<dbReference type="InterPro" id="IPR042406">
    <property type="entry name" value="VKORC1/VKORC1L1"/>
</dbReference>
<keyword evidence="4 12" id="KW-0812">Transmembrane</keyword>
<evidence type="ECO:0000256" key="10">
    <source>
        <dbReference type="ARBA" id="ARBA00023157"/>
    </source>
</evidence>
<dbReference type="SMART" id="SM00756">
    <property type="entry name" value="VKc"/>
    <property type="match status" value="1"/>
</dbReference>
<evidence type="ECO:0000256" key="7">
    <source>
        <dbReference type="ARBA" id="ARBA00022989"/>
    </source>
</evidence>
<keyword evidence="6" id="KW-0256">Endoplasmic reticulum</keyword>
<feature type="transmembrane region" description="Helical" evidence="12">
    <location>
        <begin position="78"/>
        <end position="94"/>
    </location>
</feature>
<evidence type="ECO:0000256" key="8">
    <source>
        <dbReference type="ARBA" id="ARBA00023002"/>
    </source>
</evidence>